<keyword evidence="3" id="KW-1185">Reference proteome</keyword>
<proteinExistence type="predicted"/>
<feature type="domain" description="Methyltransferase type 11" evidence="1">
    <location>
        <begin position="5"/>
        <end position="41"/>
    </location>
</feature>
<reference evidence="2 3" key="2">
    <citation type="submission" date="2018-11" db="EMBL/GenBank/DDBJ databases">
        <authorList>
            <consortium name="Pathogen Informatics"/>
        </authorList>
    </citation>
    <scope>NUCLEOTIDE SEQUENCE [LARGE SCALE GENOMIC DNA]</scope>
</reference>
<dbReference type="WBParaSite" id="GPUH_0001210201-mRNA-1">
    <property type="protein sequence ID" value="GPUH_0001210201-mRNA-1"/>
    <property type="gene ID" value="GPUH_0001210201"/>
</dbReference>
<protein>
    <submittedName>
        <fullName evidence="4">Methyltransf_11 domain-containing protein</fullName>
    </submittedName>
</protein>
<accession>A0A183DTP7</accession>
<dbReference type="GO" id="GO:0010420">
    <property type="term" value="F:polyprenyldihydroxybenzoate methyltransferase activity"/>
    <property type="evidence" value="ECO:0007669"/>
    <property type="project" value="InterPro"/>
</dbReference>
<dbReference type="NCBIfam" id="TIGR01983">
    <property type="entry name" value="UbiG"/>
    <property type="match status" value="1"/>
</dbReference>
<dbReference type="EMBL" id="UYRT01079028">
    <property type="protein sequence ID" value="VDN19826.1"/>
    <property type="molecule type" value="Genomic_DNA"/>
</dbReference>
<dbReference type="Proteomes" id="UP000271098">
    <property type="component" value="Unassembled WGS sequence"/>
</dbReference>
<dbReference type="AlphaFoldDB" id="A0A183DTP7"/>
<organism evidence="4">
    <name type="scientific">Gongylonema pulchrum</name>
    <dbReference type="NCBI Taxonomy" id="637853"/>
    <lineage>
        <taxon>Eukaryota</taxon>
        <taxon>Metazoa</taxon>
        <taxon>Ecdysozoa</taxon>
        <taxon>Nematoda</taxon>
        <taxon>Chromadorea</taxon>
        <taxon>Rhabditida</taxon>
        <taxon>Spirurina</taxon>
        <taxon>Spiruromorpha</taxon>
        <taxon>Spiruroidea</taxon>
        <taxon>Gongylonematidae</taxon>
        <taxon>Gongylonema</taxon>
    </lineage>
</organism>
<dbReference type="GO" id="GO:0061542">
    <property type="term" value="F:3-demethylubiquinol 3-O-methyltransferase activity"/>
    <property type="evidence" value="ECO:0007669"/>
    <property type="project" value="InterPro"/>
</dbReference>
<name>A0A183DTP7_9BILA</name>
<dbReference type="InterPro" id="IPR010233">
    <property type="entry name" value="UbiG_MeTrfase"/>
</dbReference>
<dbReference type="OrthoDB" id="3265906at2759"/>
<evidence type="ECO:0000313" key="2">
    <source>
        <dbReference type="EMBL" id="VDN19826.1"/>
    </source>
</evidence>
<dbReference type="Gene3D" id="3.40.50.150">
    <property type="entry name" value="Vaccinia Virus protein VP39"/>
    <property type="match status" value="1"/>
</dbReference>
<dbReference type="InterPro" id="IPR029063">
    <property type="entry name" value="SAM-dependent_MTases_sf"/>
</dbReference>
<gene>
    <name evidence="2" type="ORF">GPUH_LOCUS12088</name>
</gene>
<dbReference type="Pfam" id="PF08241">
    <property type="entry name" value="Methyltransf_11"/>
    <property type="match status" value="1"/>
</dbReference>
<evidence type="ECO:0000313" key="4">
    <source>
        <dbReference type="WBParaSite" id="GPUH_0001210201-mRNA-1"/>
    </source>
</evidence>
<sequence>MLAVSAFDAVIASEIIEHTADAELFVESCARLARRGGVLFFTTINKTVASRVLAIWLAEKILRIVPSDIHDWSKFIEPSLLRMILEENGCNVRLIHGMAYNPFMNRWSWTESTAVNYALVAIKS</sequence>
<evidence type="ECO:0000259" key="1">
    <source>
        <dbReference type="Pfam" id="PF08241"/>
    </source>
</evidence>
<dbReference type="SUPFAM" id="SSF53335">
    <property type="entry name" value="S-adenosyl-L-methionine-dependent methyltransferases"/>
    <property type="match status" value="1"/>
</dbReference>
<dbReference type="InterPro" id="IPR013216">
    <property type="entry name" value="Methyltransf_11"/>
</dbReference>
<evidence type="ECO:0000313" key="3">
    <source>
        <dbReference type="Proteomes" id="UP000271098"/>
    </source>
</evidence>
<reference evidence="4" key="1">
    <citation type="submission" date="2016-06" db="UniProtKB">
        <authorList>
            <consortium name="WormBaseParasite"/>
        </authorList>
    </citation>
    <scope>IDENTIFICATION</scope>
</reference>